<evidence type="ECO:0000256" key="1">
    <source>
        <dbReference type="PROSITE-ProRule" id="PRU00042"/>
    </source>
</evidence>
<name>A0A9J6BFS7_POLVA</name>
<dbReference type="InterPro" id="IPR013087">
    <property type="entry name" value="Znf_C2H2_type"/>
</dbReference>
<keyword evidence="4" id="KW-1185">Reference proteome</keyword>
<reference evidence="3" key="1">
    <citation type="submission" date="2021-03" db="EMBL/GenBank/DDBJ databases">
        <title>Chromosome level genome of the anhydrobiotic midge Polypedilum vanderplanki.</title>
        <authorList>
            <person name="Yoshida Y."/>
            <person name="Kikawada T."/>
            <person name="Gusev O."/>
        </authorList>
    </citation>
    <scope>NUCLEOTIDE SEQUENCE</scope>
    <source>
        <strain evidence="3">NIAS01</strain>
        <tissue evidence="3">Whole body or cell culture</tissue>
    </source>
</reference>
<dbReference type="Gene3D" id="3.30.160.60">
    <property type="entry name" value="Classic Zinc Finger"/>
    <property type="match status" value="1"/>
</dbReference>
<gene>
    <name evidence="3" type="ORF">PVAND_016291</name>
</gene>
<feature type="domain" description="C2H2-type" evidence="2">
    <location>
        <begin position="23"/>
        <end position="51"/>
    </location>
</feature>
<comment type="caution">
    <text evidence="3">The sequence shown here is derived from an EMBL/GenBank/DDBJ whole genome shotgun (WGS) entry which is preliminary data.</text>
</comment>
<dbReference type="Proteomes" id="UP001107558">
    <property type="component" value="Chromosome 4"/>
</dbReference>
<evidence type="ECO:0000313" key="4">
    <source>
        <dbReference type="Proteomes" id="UP001107558"/>
    </source>
</evidence>
<dbReference type="EMBL" id="JADBJN010000004">
    <property type="protein sequence ID" value="KAG5668350.1"/>
    <property type="molecule type" value="Genomic_DNA"/>
</dbReference>
<keyword evidence="1" id="KW-0863">Zinc-finger</keyword>
<keyword evidence="1" id="KW-0479">Metal-binding</keyword>
<proteinExistence type="predicted"/>
<evidence type="ECO:0000313" key="3">
    <source>
        <dbReference type="EMBL" id="KAG5668350.1"/>
    </source>
</evidence>
<dbReference type="GO" id="GO:0008270">
    <property type="term" value="F:zinc ion binding"/>
    <property type="evidence" value="ECO:0007669"/>
    <property type="project" value="UniProtKB-KW"/>
</dbReference>
<organism evidence="3 4">
    <name type="scientific">Polypedilum vanderplanki</name>
    <name type="common">Sleeping chironomid midge</name>
    <dbReference type="NCBI Taxonomy" id="319348"/>
    <lineage>
        <taxon>Eukaryota</taxon>
        <taxon>Metazoa</taxon>
        <taxon>Ecdysozoa</taxon>
        <taxon>Arthropoda</taxon>
        <taxon>Hexapoda</taxon>
        <taxon>Insecta</taxon>
        <taxon>Pterygota</taxon>
        <taxon>Neoptera</taxon>
        <taxon>Endopterygota</taxon>
        <taxon>Diptera</taxon>
        <taxon>Nematocera</taxon>
        <taxon>Chironomoidea</taxon>
        <taxon>Chironomidae</taxon>
        <taxon>Chironominae</taxon>
        <taxon>Polypedilum</taxon>
        <taxon>Polypedilum</taxon>
    </lineage>
</organism>
<accession>A0A9J6BFS7</accession>
<sequence length="174" mass="20394">MRKFGYVIRDSPHEKALKGNGQYKCDQCDYSTDVKDYLLSHKNRKHVIITPFEANSKGTQTDHFSQKYFKNISVQSDLNEQQAVIIQLQHMENIPMDIEILQEIPKENIDHDEPFQEIEIADESDKTEELSRMDNESIHKFFVSKMIRHGKAQYECTYKSCKSKQGGTILKKYK</sequence>
<dbReference type="PROSITE" id="PS50157">
    <property type="entry name" value="ZINC_FINGER_C2H2_2"/>
    <property type="match status" value="1"/>
</dbReference>
<protein>
    <recommendedName>
        <fullName evidence="2">C2H2-type domain-containing protein</fullName>
    </recommendedName>
</protein>
<dbReference type="AlphaFoldDB" id="A0A9J6BFS7"/>
<keyword evidence="1" id="KW-0862">Zinc</keyword>
<evidence type="ECO:0000259" key="2">
    <source>
        <dbReference type="PROSITE" id="PS50157"/>
    </source>
</evidence>